<reference evidence="2 3" key="1">
    <citation type="submission" date="2023-09" db="EMBL/GenBank/DDBJ databases">
        <title>Complete genome of Streptomyces roseicoloratus T14.</title>
        <authorList>
            <person name="Bashizi T."/>
            <person name="Kim M.-J."/>
            <person name="Lee G."/>
            <person name="Tagele S.B."/>
            <person name="Shin J.-H."/>
        </authorList>
    </citation>
    <scope>NUCLEOTIDE SEQUENCE [LARGE SCALE GENOMIC DNA]</scope>
    <source>
        <strain evidence="2 3">T14</strain>
    </source>
</reference>
<name>A0ABY9S2W5_9ACTN</name>
<evidence type="ECO:0000313" key="2">
    <source>
        <dbReference type="EMBL" id="WMX48196.1"/>
    </source>
</evidence>
<evidence type="ECO:0000256" key="1">
    <source>
        <dbReference type="SAM" id="MobiDB-lite"/>
    </source>
</evidence>
<evidence type="ECO:0008006" key="4">
    <source>
        <dbReference type="Google" id="ProtNLM"/>
    </source>
</evidence>
<accession>A0ABY9S2W5</accession>
<evidence type="ECO:0000313" key="3">
    <source>
        <dbReference type="Proteomes" id="UP001250858"/>
    </source>
</evidence>
<proteinExistence type="predicted"/>
<feature type="compositionally biased region" description="Basic and acidic residues" evidence="1">
    <location>
        <begin position="148"/>
        <end position="161"/>
    </location>
</feature>
<sequence length="161" mass="16644">MDQPGAAALAERIADRRRGGDDPRALVGEMRRSVLLVPVADGGLWSVRAGGVRWICGFTDETALARFALRHGPGDRAVDYAALLGARIVDEIVPSLGEPAGLAVDIATEDGAMFFPPVVGIVPDEVAVDAPAADARPGDVRPAGGRAADGRPAAEGDGRER</sequence>
<protein>
    <recommendedName>
        <fullName evidence="4">SseB protein N-terminal domain-containing protein</fullName>
    </recommendedName>
</protein>
<dbReference type="Proteomes" id="UP001250858">
    <property type="component" value="Chromosome"/>
</dbReference>
<gene>
    <name evidence="2" type="ORF">RGF97_30050</name>
</gene>
<dbReference type="RefSeq" id="WP_246094909.1">
    <property type="nucleotide sequence ID" value="NZ_CP133762.1"/>
</dbReference>
<dbReference type="EMBL" id="CP133762">
    <property type="protein sequence ID" value="WMX48196.1"/>
    <property type="molecule type" value="Genomic_DNA"/>
</dbReference>
<keyword evidence="3" id="KW-1185">Reference proteome</keyword>
<feature type="region of interest" description="Disordered" evidence="1">
    <location>
        <begin position="132"/>
        <end position="161"/>
    </location>
</feature>
<feature type="compositionally biased region" description="Low complexity" evidence="1">
    <location>
        <begin position="132"/>
        <end position="147"/>
    </location>
</feature>
<organism evidence="2 3">
    <name type="scientific">Streptomyces roseicoloratus</name>
    <dbReference type="NCBI Taxonomy" id="2508722"/>
    <lineage>
        <taxon>Bacteria</taxon>
        <taxon>Bacillati</taxon>
        <taxon>Actinomycetota</taxon>
        <taxon>Actinomycetes</taxon>
        <taxon>Kitasatosporales</taxon>
        <taxon>Streptomycetaceae</taxon>
        <taxon>Streptomyces</taxon>
    </lineage>
</organism>